<keyword evidence="6" id="KW-0539">Nucleus</keyword>
<dbReference type="InterPro" id="IPR013087">
    <property type="entry name" value="Znf_C2H2_type"/>
</dbReference>
<dbReference type="InterPro" id="IPR043449">
    <property type="entry name" value="PHF20-like"/>
</dbReference>
<evidence type="ECO:0000256" key="3">
    <source>
        <dbReference type="ARBA" id="ARBA00022737"/>
    </source>
</evidence>
<dbReference type="SUPFAM" id="SSF57903">
    <property type="entry name" value="FYVE/PHD zinc finger"/>
    <property type="match status" value="1"/>
</dbReference>
<dbReference type="InterPro" id="IPR016177">
    <property type="entry name" value="DNA-bd_dom_sf"/>
</dbReference>
<feature type="compositionally biased region" description="Basic and acidic residues" evidence="8">
    <location>
        <begin position="1"/>
        <end position="10"/>
    </location>
</feature>
<feature type="compositionally biased region" description="Polar residues" evidence="8">
    <location>
        <begin position="283"/>
        <end position="294"/>
    </location>
</feature>
<keyword evidence="3" id="KW-0677">Repeat</keyword>
<evidence type="ECO:0000256" key="8">
    <source>
        <dbReference type="SAM" id="MobiDB-lite"/>
    </source>
</evidence>
<feature type="region of interest" description="Disordered" evidence="8">
    <location>
        <begin position="47"/>
        <end position="120"/>
    </location>
</feature>
<dbReference type="PROSITE" id="PS50157">
    <property type="entry name" value="ZINC_FINGER_C2H2_2"/>
    <property type="match status" value="1"/>
</dbReference>
<reference evidence="10" key="1">
    <citation type="journal article" date="2014" name="PLoS ONE">
        <title>Transcriptome-Based Identification of ABC Transporters in the Western Tarnished Plant Bug Lygus hesperus.</title>
        <authorList>
            <person name="Hull J.J."/>
            <person name="Chaney K."/>
            <person name="Geib S.M."/>
            <person name="Fabrick J.A."/>
            <person name="Brent C.S."/>
            <person name="Walsh D."/>
            <person name="Lavine L.C."/>
        </authorList>
    </citation>
    <scope>NUCLEOTIDE SEQUENCE</scope>
</reference>
<evidence type="ECO:0000256" key="4">
    <source>
        <dbReference type="ARBA" id="ARBA00022771"/>
    </source>
</evidence>
<dbReference type="PANTHER" id="PTHR15856:SF51">
    <property type="entry name" value="MBD-R2"/>
    <property type="match status" value="1"/>
</dbReference>
<comment type="subcellular location">
    <subcellularLocation>
        <location evidence="1">Nucleus</location>
    </subcellularLocation>
</comment>
<evidence type="ECO:0000256" key="5">
    <source>
        <dbReference type="ARBA" id="ARBA00022833"/>
    </source>
</evidence>
<dbReference type="PROSITE" id="PS00028">
    <property type="entry name" value="ZINC_FINGER_C2H2_1"/>
    <property type="match status" value="1"/>
</dbReference>
<dbReference type="Gene3D" id="2.30.30.140">
    <property type="match status" value="1"/>
</dbReference>
<feature type="compositionally biased region" description="Low complexity" evidence="8">
    <location>
        <begin position="82"/>
        <end position="97"/>
    </location>
</feature>
<evidence type="ECO:0000256" key="2">
    <source>
        <dbReference type="ARBA" id="ARBA00022723"/>
    </source>
</evidence>
<dbReference type="EMBL" id="GBHO01042093">
    <property type="protein sequence ID" value="JAG01511.1"/>
    <property type="molecule type" value="Transcribed_RNA"/>
</dbReference>
<dbReference type="InterPro" id="IPR011011">
    <property type="entry name" value="Znf_FYVE_PHD"/>
</dbReference>
<dbReference type="InterPro" id="IPR013083">
    <property type="entry name" value="Znf_RING/FYVE/PHD"/>
</dbReference>
<dbReference type="InterPro" id="IPR001965">
    <property type="entry name" value="Znf_PHD"/>
</dbReference>
<evidence type="ECO:0000256" key="7">
    <source>
        <dbReference type="PROSITE-ProRule" id="PRU00042"/>
    </source>
</evidence>
<dbReference type="SMART" id="SM00355">
    <property type="entry name" value="ZnF_C2H2"/>
    <property type="match status" value="1"/>
</dbReference>
<accession>A0A0A9W268</accession>
<feature type="compositionally biased region" description="Low complexity" evidence="8">
    <location>
        <begin position="205"/>
        <end position="215"/>
    </location>
</feature>
<dbReference type="PROSITE" id="PS01359">
    <property type="entry name" value="ZF_PHD_1"/>
    <property type="match status" value="1"/>
</dbReference>
<dbReference type="SMART" id="SM00333">
    <property type="entry name" value="TUDOR"/>
    <property type="match status" value="1"/>
</dbReference>
<gene>
    <name evidence="10" type="primary">Phf20l1_3</name>
    <name evidence="11" type="synonym">Phf20l1_1</name>
    <name evidence="10" type="ORF">CM83_73882</name>
    <name evidence="11" type="ORF">CM83_73891</name>
</gene>
<feature type="region of interest" description="Disordered" evidence="8">
    <location>
        <begin position="889"/>
        <end position="922"/>
    </location>
</feature>
<evidence type="ECO:0000259" key="9">
    <source>
        <dbReference type="PROSITE" id="PS50157"/>
    </source>
</evidence>
<reference evidence="10" key="2">
    <citation type="submission" date="2014-07" db="EMBL/GenBank/DDBJ databases">
        <authorList>
            <person name="Hull J."/>
        </authorList>
    </citation>
    <scope>NUCLEOTIDE SEQUENCE</scope>
</reference>
<dbReference type="EMBL" id="GBHO01024628">
    <property type="protein sequence ID" value="JAG18976.1"/>
    <property type="molecule type" value="Transcribed_RNA"/>
</dbReference>
<evidence type="ECO:0000256" key="6">
    <source>
        <dbReference type="ARBA" id="ARBA00023242"/>
    </source>
</evidence>
<proteinExistence type="predicted"/>
<dbReference type="SUPFAM" id="SSF63748">
    <property type="entry name" value="Tudor/PWWP/MBT"/>
    <property type="match status" value="1"/>
</dbReference>
<dbReference type="CDD" id="cd20386">
    <property type="entry name" value="Tudor_PHF20-like"/>
    <property type="match status" value="1"/>
</dbReference>
<dbReference type="GO" id="GO:0006357">
    <property type="term" value="P:regulation of transcription by RNA polymerase II"/>
    <property type="evidence" value="ECO:0007669"/>
    <property type="project" value="TreeGrafter"/>
</dbReference>
<feature type="compositionally biased region" description="Basic and acidic residues" evidence="8">
    <location>
        <begin position="180"/>
        <end position="199"/>
    </location>
</feature>
<dbReference type="Gene3D" id="3.30.40.10">
    <property type="entry name" value="Zinc/RING finger domain, C3HC4 (zinc finger)"/>
    <property type="match status" value="1"/>
</dbReference>
<feature type="region of interest" description="Disordered" evidence="8">
    <location>
        <begin position="271"/>
        <end position="294"/>
    </location>
</feature>
<feature type="region of interest" description="Disordered" evidence="8">
    <location>
        <begin position="180"/>
        <end position="216"/>
    </location>
</feature>
<dbReference type="InterPro" id="IPR019786">
    <property type="entry name" value="Zinc_finger_PHD-type_CS"/>
</dbReference>
<feature type="compositionally biased region" description="Basic residues" evidence="8">
    <location>
        <begin position="102"/>
        <end position="113"/>
    </location>
</feature>
<feature type="region of interest" description="Disordered" evidence="8">
    <location>
        <begin position="138"/>
        <end position="167"/>
    </location>
</feature>
<keyword evidence="5" id="KW-0862">Zinc</keyword>
<evidence type="ECO:0000313" key="10">
    <source>
        <dbReference type="EMBL" id="JAG01511.1"/>
    </source>
</evidence>
<dbReference type="GO" id="GO:0008270">
    <property type="term" value="F:zinc ion binding"/>
    <property type="evidence" value="ECO:0007669"/>
    <property type="project" value="UniProtKB-KW"/>
</dbReference>
<dbReference type="GO" id="GO:0005634">
    <property type="term" value="C:nucleus"/>
    <property type="evidence" value="ECO:0007669"/>
    <property type="project" value="UniProtKB-SubCell"/>
</dbReference>
<sequence>MSSLVVHDKQSSLVPSNEPDNQEHLIKADTKIHSAHVVLVDFKKSSKGGHISSDIDHVAEDVKPQRGANKTDEVCYSSDIDVSAVSEKSEDSSSMEVPTKGKITKRKSLSLRRQKLESSLKTKSSSSKLCVNFPALKKSKKPDLSDDNTTNSEASEGNTLYHDVDWEGNLDNDAQLDEFAPRRRCESPDEASHPGKMEVEESQMSSAGSSHSGSHYHNRFEAGEKVRVHNYNNSSWEEGVVEEIDDYEQEVLVVSNGRKEWVNINSHRISKVPKNLPRDGQDSRPNNPKVTQGSIIEPKVISALEKSVPVGKAKSEAEPGVRKSLREGAHSLPKKDSLFLKNKKLDKMKRKRSVPKRKEAVVPSKSVVPAYTPKFKENEKVLAKWSNHRMQKFPAVIRKVNGQGEYDVLFYDGFVKTISEEHIYKATEEECEKYQGANPSKADSFVEMDEDSKEARRQRKKKTFDDYLSPKDFERPRRKFLPGESGVRRLIKQKRSVGVKRLQSKIGFSRRRRTFKPKVQPPKPSTDEAAAEEFVVDVDAEPESSTGVPDEPVVLEEKPAEVTEPDTADLPPVSQDLPATEGPAPPELVAPVTSPVKESPVNSELPDEDKPLEPPALQESTATAKQEIEPAPSSPLPPLPVVYPKVADYGDRFLCDPPEGAAPISIKTKDGTCHQSIIIGDKNLLPGWKKHAVFIRGKQQVFLISPEGYKINSKLDLYDYHNRTLKVPPPPVLDFIVDTRVIPTLREKQKDMQIPAIRYPTWKIKRGKGGPRQGSRKGNKLSTFKMKNPIKAGPAVPKVGGKVRTLLPRYRYEPIPLQPPEPEKETVWNCPKEGCGKTFRKESLLQMHVKHYHASEFSALIGTAPNVVDLALARSESNYAESLKPQFLPVKRPSSKTSPHVGLTERNDSEYSSSPAQGSISPQVGTSFMEDLSSIKTILPKRPTPSGEERRSTIKTLLPTRQPTMESNESVIMDSDDFDSEDEYVKLQKQRTKKMRYDHMVPRDIRLTDHGYPMSPSFKYTKKKQPALEKLQITTDSNDSYTEEEKGSPVELTEDGVIIERLRSEEIINCTCLFREEDGLMIQCDICMCWQHGICSGIESDVEVPERYVCYICRHPPRVRSSVNIITLSTT</sequence>
<feature type="compositionally biased region" description="Basic and acidic residues" evidence="8">
    <location>
        <begin position="53"/>
        <end position="73"/>
    </location>
</feature>
<dbReference type="Pfam" id="PF20826">
    <property type="entry name" value="PHD_5"/>
    <property type="match status" value="1"/>
</dbReference>
<dbReference type="SMART" id="SM00249">
    <property type="entry name" value="PHD"/>
    <property type="match status" value="1"/>
</dbReference>
<keyword evidence="2" id="KW-0479">Metal-binding</keyword>
<feature type="region of interest" description="Disordered" evidence="8">
    <location>
        <begin position="510"/>
        <end position="636"/>
    </location>
</feature>
<dbReference type="GO" id="GO:0044545">
    <property type="term" value="C:NSL complex"/>
    <property type="evidence" value="ECO:0007669"/>
    <property type="project" value="TreeGrafter"/>
</dbReference>
<feature type="compositionally biased region" description="Polar residues" evidence="8">
    <location>
        <begin position="148"/>
        <end position="158"/>
    </location>
</feature>
<protein>
    <submittedName>
        <fullName evidence="10">PHD finger protein 20-like protein 1</fullName>
    </submittedName>
</protein>
<evidence type="ECO:0000256" key="1">
    <source>
        <dbReference type="ARBA" id="ARBA00004123"/>
    </source>
</evidence>
<feature type="compositionally biased region" description="Acidic residues" evidence="8">
    <location>
        <begin position="529"/>
        <end position="542"/>
    </location>
</feature>
<name>A0A0A9W268_LYGHE</name>
<organism evidence="10">
    <name type="scientific">Lygus hesperus</name>
    <name type="common">Western plant bug</name>
    <dbReference type="NCBI Taxonomy" id="30085"/>
    <lineage>
        <taxon>Eukaryota</taxon>
        <taxon>Metazoa</taxon>
        <taxon>Ecdysozoa</taxon>
        <taxon>Arthropoda</taxon>
        <taxon>Hexapoda</taxon>
        <taxon>Insecta</taxon>
        <taxon>Pterygota</taxon>
        <taxon>Neoptera</taxon>
        <taxon>Paraneoptera</taxon>
        <taxon>Hemiptera</taxon>
        <taxon>Heteroptera</taxon>
        <taxon>Panheteroptera</taxon>
        <taxon>Cimicomorpha</taxon>
        <taxon>Miridae</taxon>
        <taxon>Mirini</taxon>
        <taxon>Lygus</taxon>
    </lineage>
</organism>
<dbReference type="AlphaFoldDB" id="A0A0A9W268"/>
<dbReference type="SUPFAM" id="SSF54171">
    <property type="entry name" value="DNA-binding domain"/>
    <property type="match status" value="1"/>
</dbReference>
<keyword evidence="4 7" id="KW-0863">Zinc-finger</keyword>
<feature type="compositionally biased region" description="Polar residues" evidence="8">
    <location>
        <begin position="910"/>
        <end position="922"/>
    </location>
</feature>
<dbReference type="InterPro" id="IPR002999">
    <property type="entry name" value="Tudor"/>
</dbReference>
<dbReference type="PANTHER" id="PTHR15856">
    <property type="entry name" value="PHD FINGER PROTEIN 20-RELATED"/>
    <property type="match status" value="1"/>
</dbReference>
<feature type="region of interest" description="Disordered" evidence="8">
    <location>
        <begin position="435"/>
        <end position="470"/>
    </location>
</feature>
<evidence type="ECO:0000313" key="11">
    <source>
        <dbReference type="EMBL" id="JAG18976.1"/>
    </source>
</evidence>
<feature type="region of interest" description="Disordered" evidence="8">
    <location>
        <begin position="1"/>
        <end position="21"/>
    </location>
</feature>
<dbReference type="GO" id="GO:0003677">
    <property type="term" value="F:DNA binding"/>
    <property type="evidence" value="ECO:0007669"/>
    <property type="project" value="InterPro"/>
</dbReference>
<feature type="domain" description="C2H2-type" evidence="9">
    <location>
        <begin position="828"/>
        <end position="858"/>
    </location>
</feature>